<dbReference type="RefSeq" id="XP_003853284.1">
    <property type="nucleotide sequence ID" value="XM_003853236.1"/>
</dbReference>
<feature type="transmembrane region" description="Helical" evidence="6">
    <location>
        <begin position="32"/>
        <end position="56"/>
    </location>
</feature>
<gene>
    <name evidence="8" type="ORF">MYCGRDRAFT_39839</name>
</gene>
<protein>
    <recommendedName>
        <fullName evidence="7">Rhodopsin domain-containing protein</fullName>
    </recommendedName>
</protein>
<dbReference type="Pfam" id="PF20684">
    <property type="entry name" value="Fung_rhodopsin"/>
    <property type="match status" value="1"/>
</dbReference>
<keyword evidence="9" id="KW-1185">Reference proteome</keyword>
<feature type="transmembrane region" description="Helical" evidence="6">
    <location>
        <begin position="76"/>
        <end position="99"/>
    </location>
</feature>
<comment type="subcellular location">
    <subcellularLocation>
        <location evidence="1">Membrane</location>
        <topology evidence="1">Multi-pass membrane protein</topology>
    </subcellularLocation>
</comment>
<dbReference type="AlphaFoldDB" id="F9XAA8"/>
<evidence type="ECO:0000256" key="1">
    <source>
        <dbReference type="ARBA" id="ARBA00004141"/>
    </source>
</evidence>
<evidence type="ECO:0000256" key="5">
    <source>
        <dbReference type="ARBA" id="ARBA00038359"/>
    </source>
</evidence>
<dbReference type="Proteomes" id="UP000008062">
    <property type="component" value="Chromosome 4"/>
</dbReference>
<dbReference type="GO" id="GO:0016020">
    <property type="term" value="C:membrane"/>
    <property type="evidence" value="ECO:0007669"/>
    <property type="project" value="UniProtKB-SubCell"/>
</dbReference>
<keyword evidence="4 6" id="KW-0472">Membrane</keyword>
<evidence type="ECO:0000313" key="9">
    <source>
        <dbReference type="Proteomes" id="UP000008062"/>
    </source>
</evidence>
<dbReference type="OMA" id="RCINSPA"/>
<dbReference type="KEGG" id="ztr:MYCGRDRAFT_39839"/>
<dbReference type="PANTHER" id="PTHR33048:SF47">
    <property type="entry name" value="INTEGRAL MEMBRANE PROTEIN-RELATED"/>
    <property type="match status" value="1"/>
</dbReference>
<reference evidence="8 9" key="1">
    <citation type="journal article" date="2011" name="PLoS Genet.">
        <title>Finished genome of the fungal wheat pathogen Mycosphaerella graminicola reveals dispensome structure, chromosome plasticity, and stealth pathogenesis.</title>
        <authorList>
            <person name="Goodwin S.B."/>
            <person name="Ben M'barek S."/>
            <person name="Dhillon B."/>
            <person name="Wittenberg A.H.J."/>
            <person name="Crane C.F."/>
            <person name="Hane J.K."/>
            <person name="Foster A.J."/>
            <person name="Van der Lee T.A.J."/>
            <person name="Grimwood J."/>
            <person name="Aerts A."/>
            <person name="Antoniw J."/>
            <person name="Bailey A."/>
            <person name="Bluhm B."/>
            <person name="Bowler J."/>
            <person name="Bristow J."/>
            <person name="van der Burgt A."/>
            <person name="Canto-Canche B."/>
            <person name="Churchill A.C.L."/>
            <person name="Conde-Ferraez L."/>
            <person name="Cools H.J."/>
            <person name="Coutinho P.M."/>
            <person name="Csukai M."/>
            <person name="Dehal P."/>
            <person name="De Wit P."/>
            <person name="Donzelli B."/>
            <person name="van de Geest H.C."/>
            <person name="van Ham R.C.H.J."/>
            <person name="Hammond-Kosack K.E."/>
            <person name="Henrissat B."/>
            <person name="Kilian A."/>
            <person name="Kobayashi A.K."/>
            <person name="Koopmann E."/>
            <person name="Kourmpetis Y."/>
            <person name="Kuzniar A."/>
            <person name="Lindquist E."/>
            <person name="Lombard V."/>
            <person name="Maliepaard C."/>
            <person name="Martins N."/>
            <person name="Mehrabi R."/>
            <person name="Nap J.P.H."/>
            <person name="Ponomarenko A."/>
            <person name="Rudd J.J."/>
            <person name="Salamov A."/>
            <person name="Schmutz J."/>
            <person name="Schouten H.J."/>
            <person name="Shapiro H."/>
            <person name="Stergiopoulos I."/>
            <person name="Torriani S.F.F."/>
            <person name="Tu H."/>
            <person name="de Vries R.P."/>
            <person name="Waalwijk C."/>
            <person name="Ware S.B."/>
            <person name="Wiebenga A."/>
            <person name="Zwiers L.-H."/>
            <person name="Oliver R.P."/>
            <person name="Grigoriev I.V."/>
            <person name="Kema G.H.J."/>
        </authorList>
    </citation>
    <scope>NUCLEOTIDE SEQUENCE [LARGE SCALE GENOMIC DNA]</scope>
    <source>
        <strain evidence="9">CBS 115943 / IPO323</strain>
    </source>
</reference>
<evidence type="ECO:0000313" key="8">
    <source>
        <dbReference type="EMBL" id="EGP88260.1"/>
    </source>
</evidence>
<feature type="transmembrane region" description="Helical" evidence="6">
    <location>
        <begin position="119"/>
        <end position="138"/>
    </location>
</feature>
<dbReference type="HOGENOM" id="CLU_028200_25_2_1"/>
<sequence length="165" mass="18616">MYHYGLGRDMWMVPTDSILAWSKPPILTSSQWFFASMPLYFVAAFCTKLSLILLYLRIWPDDTGTNRIFRMGCKVIGLLLLLTAFISVLTLIFGCNPISDAWRYANRAGGKCIDRVAAGYAFGGLNVIFDLIVILLPIPRMIALKVSMRQRIGYVFGSAEWDAFD</sequence>
<name>F9XAA8_ZYMTI</name>
<dbReference type="InterPro" id="IPR052337">
    <property type="entry name" value="SAT4-like"/>
</dbReference>
<keyword evidence="2 6" id="KW-0812">Transmembrane</keyword>
<accession>F9XAA8</accession>
<dbReference type="OrthoDB" id="408702at2759"/>
<dbReference type="InParanoid" id="F9XAA8"/>
<feature type="domain" description="Rhodopsin" evidence="7">
    <location>
        <begin position="2"/>
        <end position="155"/>
    </location>
</feature>
<keyword evidence="3 6" id="KW-1133">Transmembrane helix</keyword>
<dbReference type="PANTHER" id="PTHR33048">
    <property type="entry name" value="PTH11-LIKE INTEGRAL MEMBRANE PROTEIN (AFU_ORTHOLOGUE AFUA_5G11245)"/>
    <property type="match status" value="1"/>
</dbReference>
<dbReference type="EMBL" id="CM001199">
    <property type="protein sequence ID" value="EGP88260.1"/>
    <property type="molecule type" value="Genomic_DNA"/>
</dbReference>
<organism evidence="8 9">
    <name type="scientific">Zymoseptoria tritici (strain CBS 115943 / IPO323)</name>
    <name type="common">Speckled leaf blotch fungus</name>
    <name type="synonym">Septoria tritici</name>
    <dbReference type="NCBI Taxonomy" id="336722"/>
    <lineage>
        <taxon>Eukaryota</taxon>
        <taxon>Fungi</taxon>
        <taxon>Dikarya</taxon>
        <taxon>Ascomycota</taxon>
        <taxon>Pezizomycotina</taxon>
        <taxon>Dothideomycetes</taxon>
        <taxon>Dothideomycetidae</taxon>
        <taxon>Mycosphaerellales</taxon>
        <taxon>Mycosphaerellaceae</taxon>
        <taxon>Zymoseptoria</taxon>
    </lineage>
</organism>
<proteinExistence type="inferred from homology"/>
<evidence type="ECO:0000256" key="4">
    <source>
        <dbReference type="ARBA" id="ARBA00023136"/>
    </source>
</evidence>
<evidence type="ECO:0000256" key="3">
    <source>
        <dbReference type="ARBA" id="ARBA00022989"/>
    </source>
</evidence>
<dbReference type="GeneID" id="13399952"/>
<comment type="similarity">
    <text evidence="5">Belongs to the SAT4 family.</text>
</comment>
<dbReference type="InterPro" id="IPR049326">
    <property type="entry name" value="Rhodopsin_dom_fungi"/>
</dbReference>
<evidence type="ECO:0000259" key="7">
    <source>
        <dbReference type="Pfam" id="PF20684"/>
    </source>
</evidence>
<evidence type="ECO:0000256" key="6">
    <source>
        <dbReference type="SAM" id="Phobius"/>
    </source>
</evidence>
<evidence type="ECO:0000256" key="2">
    <source>
        <dbReference type="ARBA" id="ARBA00022692"/>
    </source>
</evidence>